<proteinExistence type="predicted"/>
<organism evidence="1 2">
    <name type="scientific">Brevibacterium aurantiacum</name>
    <dbReference type="NCBI Taxonomy" id="273384"/>
    <lineage>
        <taxon>Bacteria</taxon>
        <taxon>Bacillati</taxon>
        <taxon>Actinomycetota</taxon>
        <taxon>Actinomycetes</taxon>
        <taxon>Micrococcales</taxon>
        <taxon>Brevibacteriaceae</taxon>
        <taxon>Brevibacterium</taxon>
    </lineage>
</organism>
<accession>A0A2H1KB58</accession>
<evidence type="ECO:0000313" key="2">
    <source>
        <dbReference type="Proteomes" id="UP000234327"/>
    </source>
</evidence>
<dbReference type="Gene3D" id="3.40.50.300">
    <property type="entry name" value="P-loop containing nucleotide triphosphate hydrolases"/>
    <property type="match status" value="1"/>
</dbReference>
<evidence type="ECO:0008006" key="3">
    <source>
        <dbReference type="Google" id="ProtNLM"/>
    </source>
</evidence>
<gene>
    <name evidence="1" type="ORF">BAURA63_03158</name>
</gene>
<sequence>MPSIGLASISGAPGVTTLSLALSYTAPTSTLIVEADTSHASSILSGYFQGTITPDRGILEVAMKASDHRLESKDLWEEVLQIDSDGRQFLMPGIYDPTAARGINTNVWSSVGDWTRSMAGGVTPIIDFGRLSPQDRRQDLLTSVSHLAIVCQATLPNVLALQGAMDYLSEFLPPEMIDNRLGLILVDQPGITNYTDREISHRLGLRAWGRAKNDRKTAMAFSHGTHELPEGRADRRKVIRKSPLLKSAQSLHATIKDLVDRDAKIVSPEEVDAL</sequence>
<reference evidence="1 2" key="1">
    <citation type="submission" date="2017-03" db="EMBL/GenBank/DDBJ databases">
        <authorList>
            <person name="Afonso C.L."/>
            <person name="Miller P.J."/>
            <person name="Scott M.A."/>
            <person name="Spackman E."/>
            <person name="Goraichik I."/>
            <person name="Dimitrov K.M."/>
            <person name="Suarez D.L."/>
            <person name="Swayne D.E."/>
        </authorList>
    </citation>
    <scope>NUCLEOTIDE SEQUENCE [LARGE SCALE GENOMIC DNA]</scope>
    <source>
        <strain evidence="2">6(3)</strain>
    </source>
</reference>
<dbReference type="EMBL" id="FXYZ01000017">
    <property type="protein sequence ID" value="SMX97035.1"/>
    <property type="molecule type" value="Genomic_DNA"/>
</dbReference>
<dbReference type="InterPro" id="IPR027417">
    <property type="entry name" value="P-loop_NTPase"/>
</dbReference>
<dbReference type="Proteomes" id="UP000234327">
    <property type="component" value="Unassembled WGS sequence"/>
</dbReference>
<evidence type="ECO:0000313" key="1">
    <source>
        <dbReference type="EMBL" id="SMX97035.1"/>
    </source>
</evidence>
<name>A0A2H1KB58_BREAU</name>
<dbReference type="AlphaFoldDB" id="A0A2H1KB58"/>
<protein>
    <recommendedName>
        <fullName evidence="3">Cellulose biosynthesis protein BcsQ</fullName>
    </recommendedName>
</protein>